<organism evidence="3 4">
    <name type="scientific">Shewanella eurypsychrophilus</name>
    <dbReference type="NCBI Taxonomy" id="2593656"/>
    <lineage>
        <taxon>Bacteria</taxon>
        <taxon>Pseudomonadati</taxon>
        <taxon>Pseudomonadota</taxon>
        <taxon>Gammaproteobacteria</taxon>
        <taxon>Alteromonadales</taxon>
        <taxon>Shewanellaceae</taxon>
        <taxon>Shewanella</taxon>
    </lineage>
</organism>
<dbReference type="Proteomes" id="UP000316416">
    <property type="component" value="Chromosome"/>
</dbReference>
<feature type="chain" id="PRO_5046877346" evidence="2">
    <location>
        <begin position="22"/>
        <end position="167"/>
    </location>
</feature>
<dbReference type="Gene3D" id="1.25.40.10">
    <property type="entry name" value="Tetratricopeptide repeat domain"/>
    <property type="match status" value="1"/>
</dbReference>
<reference evidence="3" key="1">
    <citation type="submission" date="2021-07" db="EMBL/GenBank/DDBJ databases">
        <title>Shewanella sp. YLB-07 whole genome sequence.</title>
        <authorList>
            <person name="Yu L."/>
        </authorList>
    </citation>
    <scope>NUCLEOTIDE SEQUENCE</scope>
    <source>
        <strain evidence="3">YLB-08</strain>
    </source>
</reference>
<gene>
    <name evidence="3" type="ORF">FM038_020790</name>
</gene>
<proteinExistence type="predicted"/>
<protein>
    <submittedName>
        <fullName evidence="3">Tetratricopeptide repeat protein</fullName>
    </submittedName>
</protein>
<dbReference type="Pfam" id="PF13181">
    <property type="entry name" value="TPR_8"/>
    <property type="match status" value="1"/>
</dbReference>
<keyword evidence="4" id="KW-1185">Reference proteome</keyword>
<accession>A0ABX6VBZ7</accession>
<feature type="repeat" description="TPR" evidence="1">
    <location>
        <begin position="69"/>
        <end position="102"/>
    </location>
</feature>
<name>A0ABX6VBZ7_9GAMM</name>
<evidence type="ECO:0000256" key="1">
    <source>
        <dbReference type="PROSITE-ProRule" id="PRU00339"/>
    </source>
</evidence>
<evidence type="ECO:0000256" key="2">
    <source>
        <dbReference type="SAM" id="SignalP"/>
    </source>
</evidence>
<dbReference type="PROSITE" id="PS50005">
    <property type="entry name" value="TPR"/>
    <property type="match status" value="1"/>
</dbReference>
<dbReference type="EMBL" id="CP045503">
    <property type="protein sequence ID" value="QPG59544.1"/>
    <property type="molecule type" value="Genomic_DNA"/>
</dbReference>
<dbReference type="RefSeq" id="WP_142871361.1">
    <property type="nucleotide sequence ID" value="NZ_CP045503.2"/>
</dbReference>
<keyword evidence="2" id="KW-0732">Signal</keyword>
<keyword evidence="1" id="KW-0802">TPR repeat</keyword>
<dbReference type="SMART" id="SM00028">
    <property type="entry name" value="TPR"/>
    <property type="match status" value="2"/>
</dbReference>
<dbReference type="PROSITE" id="PS50293">
    <property type="entry name" value="TPR_REGION"/>
    <property type="match status" value="1"/>
</dbReference>
<feature type="signal peptide" evidence="2">
    <location>
        <begin position="1"/>
        <end position="21"/>
    </location>
</feature>
<dbReference type="InterPro" id="IPR019734">
    <property type="entry name" value="TPR_rpt"/>
</dbReference>
<dbReference type="SUPFAM" id="SSF48452">
    <property type="entry name" value="TPR-like"/>
    <property type="match status" value="1"/>
</dbReference>
<sequence>MARLILISLLMFSLLSLSGCASSHKEEKPEGNQQIMTLQAEAEQAYKMARLDQAESLYLQVLTSVPNYAPAWFRLGNIYTRTGRHDAAISAYMRCLELEPANQKAWYNMSLVRIKQSTQVLTSAARQGDKDSPVGRQIQALLHALNTIQSETHKPTLKNLPSEQAAR</sequence>
<dbReference type="InterPro" id="IPR011990">
    <property type="entry name" value="TPR-like_helical_dom_sf"/>
</dbReference>
<dbReference type="PROSITE" id="PS51257">
    <property type="entry name" value="PROKAR_LIPOPROTEIN"/>
    <property type="match status" value="1"/>
</dbReference>
<evidence type="ECO:0000313" key="3">
    <source>
        <dbReference type="EMBL" id="QPG59544.1"/>
    </source>
</evidence>
<evidence type="ECO:0000313" key="4">
    <source>
        <dbReference type="Proteomes" id="UP000316416"/>
    </source>
</evidence>